<proteinExistence type="predicted"/>
<evidence type="ECO:0000256" key="1">
    <source>
        <dbReference type="SAM" id="SignalP"/>
    </source>
</evidence>
<feature type="signal peptide" evidence="1">
    <location>
        <begin position="1"/>
        <end position="35"/>
    </location>
</feature>
<keyword evidence="1" id="KW-0732">Signal</keyword>
<dbReference type="AlphaFoldDB" id="A0A239IMI6"/>
<protein>
    <submittedName>
        <fullName evidence="2">Uncharacterized protein</fullName>
    </submittedName>
</protein>
<gene>
    <name evidence="2" type="ORF">SAMN05421757_104463</name>
</gene>
<feature type="chain" id="PRO_5012218558" evidence="1">
    <location>
        <begin position="36"/>
        <end position="216"/>
    </location>
</feature>
<reference evidence="2 3" key="1">
    <citation type="submission" date="2017-06" db="EMBL/GenBank/DDBJ databases">
        <authorList>
            <person name="Kim H.J."/>
            <person name="Triplett B.A."/>
        </authorList>
    </citation>
    <scope>NUCLEOTIDE SEQUENCE [LARGE SCALE GENOMIC DNA]</scope>
    <source>
        <strain evidence="2 3">DSM 29339</strain>
    </source>
</reference>
<dbReference type="OrthoDB" id="7877343at2"/>
<dbReference type="RefSeq" id="WP_141134894.1">
    <property type="nucleotide sequence ID" value="NZ_FZOY01000004.1"/>
</dbReference>
<evidence type="ECO:0000313" key="3">
    <source>
        <dbReference type="Proteomes" id="UP000198426"/>
    </source>
</evidence>
<evidence type="ECO:0000313" key="2">
    <source>
        <dbReference type="EMBL" id="SNS94785.1"/>
    </source>
</evidence>
<dbReference type="Proteomes" id="UP000198426">
    <property type="component" value="Unassembled WGS sequence"/>
</dbReference>
<organism evidence="2 3">
    <name type="scientific">Tropicimonas sediminicola</name>
    <dbReference type="NCBI Taxonomy" id="1031541"/>
    <lineage>
        <taxon>Bacteria</taxon>
        <taxon>Pseudomonadati</taxon>
        <taxon>Pseudomonadota</taxon>
        <taxon>Alphaproteobacteria</taxon>
        <taxon>Rhodobacterales</taxon>
        <taxon>Roseobacteraceae</taxon>
        <taxon>Tropicimonas</taxon>
    </lineage>
</organism>
<keyword evidence="3" id="KW-1185">Reference proteome</keyword>
<name>A0A239IMI6_9RHOB</name>
<sequence length="216" mass="22692">MSTWIFNPALFTAALSGAAMLLISACTTQTPVSRAAPTAPALRKLPVLDNAVVIAAPPGYCIDMSGSRSERRDAFVLLASCRAITGDDGAPAPSTPGLLMASVDGTNTAGMPPQAEIEKFFASSVGRSALSQEGDPDAVTLGESRFRDGTYMINVRERGGSEVLGAQSWRAVFSVNGRMVTATLREVAEAPINSNDGFRTVERFARDIRRASPAAP</sequence>
<accession>A0A239IMI6</accession>
<dbReference type="EMBL" id="FZOY01000004">
    <property type="protein sequence ID" value="SNS94785.1"/>
    <property type="molecule type" value="Genomic_DNA"/>
</dbReference>